<proteinExistence type="predicted"/>
<evidence type="ECO:0000313" key="1">
    <source>
        <dbReference type="EMBL" id="JAH70387.1"/>
    </source>
</evidence>
<sequence>MIAYASIACSCVPEMPYSVTSAIPVRPSSSKIHTRF</sequence>
<protein>
    <submittedName>
        <fullName evidence="1">Uncharacterized protein</fullName>
    </submittedName>
</protein>
<reference evidence="1" key="2">
    <citation type="journal article" date="2015" name="Fish Shellfish Immunol.">
        <title>Early steps in the European eel (Anguilla anguilla)-Vibrio vulnificus interaction in the gills: Role of the RtxA13 toxin.</title>
        <authorList>
            <person name="Callol A."/>
            <person name="Pajuelo D."/>
            <person name="Ebbesson L."/>
            <person name="Teles M."/>
            <person name="MacKenzie S."/>
            <person name="Amaro C."/>
        </authorList>
    </citation>
    <scope>NUCLEOTIDE SEQUENCE</scope>
</reference>
<accession>A0A0E9UX50</accession>
<reference evidence="1" key="1">
    <citation type="submission" date="2014-11" db="EMBL/GenBank/DDBJ databases">
        <authorList>
            <person name="Amaro Gonzalez C."/>
        </authorList>
    </citation>
    <scope>NUCLEOTIDE SEQUENCE</scope>
</reference>
<dbReference type="EMBL" id="GBXM01038190">
    <property type="protein sequence ID" value="JAH70387.1"/>
    <property type="molecule type" value="Transcribed_RNA"/>
</dbReference>
<dbReference type="AlphaFoldDB" id="A0A0E9UX50"/>
<name>A0A0E9UX50_ANGAN</name>
<organism evidence="1">
    <name type="scientific">Anguilla anguilla</name>
    <name type="common">European freshwater eel</name>
    <name type="synonym">Muraena anguilla</name>
    <dbReference type="NCBI Taxonomy" id="7936"/>
    <lineage>
        <taxon>Eukaryota</taxon>
        <taxon>Metazoa</taxon>
        <taxon>Chordata</taxon>
        <taxon>Craniata</taxon>
        <taxon>Vertebrata</taxon>
        <taxon>Euteleostomi</taxon>
        <taxon>Actinopterygii</taxon>
        <taxon>Neopterygii</taxon>
        <taxon>Teleostei</taxon>
        <taxon>Anguilliformes</taxon>
        <taxon>Anguillidae</taxon>
        <taxon>Anguilla</taxon>
    </lineage>
</organism>